<organism evidence="1 2">
    <name type="scientific">Collybia nuda</name>
    <dbReference type="NCBI Taxonomy" id="64659"/>
    <lineage>
        <taxon>Eukaryota</taxon>
        <taxon>Fungi</taxon>
        <taxon>Dikarya</taxon>
        <taxon>Basidiomycota</taxon>
        <taxon>Agaricomycotina</taxon>
        <taxon>Agaricomycetes</taxon>
        <taxon>Agaricomycetidae</taxon>
        <taxon>Agaricales</taxon>
        <taxon>Tricholomatineae</taxon>
        <taxon>Clitocybaceae</taxon>
        <taxon>Collybia</taxon>
    </lineage>
</organism>
<evidence type="ECO:0000313" key="1">
    <source>
        <dbReference type="EMBL" id="KAF9457705.1"/>
    </source>
</evidence>
<dbReference type="AlphaFoldDB" id="A0A9P6CD26"/>
<evidence type="ECO:0008006" key="3">
    <source>
        <dbReference type="Google" id="ProtNLM"/>
    </source>
</evidence>
<gene>
    <name evidence="1" type="ORF">BDZ94DRAFT_1313946</name>
</gene>
<protein>
    <recommendedName>
        <fullName evidence="3">F-box domain-containing protein</fullName>
    </recommendedName>
</protein>
<reference evidence="1" key="1">
    <citation type="submission" date="2020-11" db="EMBL/GenBank/DDBJ databases">
        <authorList>
            <consortium name="DOE Joint Genome Institute"/>
            <person name="Ahrendt S."/>
            <person name="Riley R."/>
            <person name="Andreopoulos W."/>
            <person name="Labutti K."/>
            <person name="Pangilinan J."/>
            <person name="Ruiz-Duenas F.J."/>
            <person name="Barrasa J.M."/>
            <person name="Sanchez-Garcia M."/>
            <person name="Camarero S."/>
            <person name="Miyauchi S."/>
            <person name="Serrano A."/>
            <person name="Linde D."/>
            <person name="Babiker R."/>
            <person name="Drula E."/>
            <person name="Ayuso-Fernandez I."/>
            <person name="Pacheco R."/>
            <person name="Padilla G."/>
            <person name="Ferreira P."/>
            <person name="Barriuso J."/>
            <person name="Kellner H."/>
            <person name="Castanera R."/>
            <person name="Alfaro M."/>
            <person name="Ramirez L."/>
            <person name="Pisabarro A.G."/>
            <person name="Kuo A."/>
            <person name="Tritt A."/>
            <person name="Lipzen A."/>
            <person name="He G."/>
            <person name="Yan M."/>
            <person name="Ng V."/>
            <person name="Cullen D."/>
            <person name="Martin F."/>
            <person name="Rosso M.-N."/>
            <person name="Henrissat B."/>
            <person name="Hibbett D."/>
            <person name="Martinez A.T."/>
            <person name="Grigoriev I.V."/>
        </authorList>
    </citation>
    <scope>NUCLEOTIDE SEQUENCE</scope>
    <source>
        <strain evidence="1">CBS 247.69</strain>
    </source>
</reference>
<dbReference type="InterPro" id="IPR032675">
    <property type="entry name" value="LRR_dom_sf"/>
</dbReference>
<dbReference type="Gene3D" id="3.80.10.10">
    <property type="entry name" value="Ribonuclease Inhibitor"/>
    <property type="match status" value="1"/>
</dbReference>
<comment type="caution">
    <text evidence="1">The sequence shown here is derived from an EMBL/GenBank/DDBJ whole genome shotgun (WGS) entry which is preliminary data.</text>
</comment>
<dbReference type="OrthoDB" id="3365698at2759"/>
<accession>A0A9P6CD26</accession>
<name>A0A9P6CD26_9AGAR</name>
<sequence>MNNQLSLLLLQLERSPHRASDAENTYLRSSLNIIVAKRRKVDIQIDNSLTNREELGYLDPLPFHPLNINSRIPTRLTGIGFGLSRIDLALLLASRSSLTLYINRCRSALAPYHKLPPELIRLILLFLFPQNLHDSMLYNGQRDFRFQITQICTSWRSVAFSMHELWQIQVPTPAEKPIHICKSSIQLVNTWFRQCSAVHFGLTMIGSWEVKVMFPSPLPLFDSAFAELVVPYANRFRSLGLLVMSELQWKALSSLPFESLVSLTLDLGCLGKDKTSIEPILAPSLRCLRVAFLPSIRLLCNIPWKQLKSLSLSGNLTIDGVSEMLAQCSSLETCDLRGIRETENKSSCFDRPLVIPNLSSLSINFVSTTLLNWLSALSTPKLSSLTLFALPDTPETLYVLTEYIARISNTLHRFEVKESPGGVWKSTETMYIEQVLRTIPWATHVYLSDECPLSTPIMEKIGVRELIPHVESLRFAGIESVNRVVNLLIPPQQDCSTTLRRVVYSSILPGSNPKGPRIQELATQGVDIEINMFW</sequence>
<dbReference type="SUPFAM" id="SSF52047">
    <property type="entry name" value="RNI-like"/>
    <property type="match status" value="1"/>
</dbReference>
<proteinExistence type="predicted"/>
<keyword evidence="2" id="KW-1185">Reference proteome</keyword>
<evidence type="ECO:0000313" key="2">
    <source>
        <dbReference type="Proteomes" id="UP000807353"/>
    </source>
</evidence>
<dbReference type="Proteomes" id="UP000807353">
    <property type="component" value="Unassembled WGS sequence"/>
</dbReference>
<dbReference type="EMBL" id="MU150361">
    <property type="protein sequence ID" value="KAF9457705.1"/>
    <property type="molecule type" value="Genomic_DNA"/>
</dbReference>